<keyword evidence="6 12" id="KW-1133">Transmembrane helix</keyword>
<evidence type="ECO:0000256" key="9">
    <source>
        <dbReference type="ARBA" id="ARBA00023157"/>
    </source>
</evidence>
<dbReference type="HAMAP" id="MF_00287">
    <property type="entry name" value="BdbC"/>
    <property type="match status" value="1"/>
</dbReference>
<dbReference type="GO" id="GO:0005886">
    <property type="term" value="C:plasma membrane"/>
    <property type="evidence" value="ECO:0007669"/>
    <property type="project" value="UniProtKB-SubCell"/>
</dbReference>
<name>A0A9W5PJ33_BACCE</name>
<keyword evidence="11 12" id="KW-0676">Redox-active center</keyword>
<evidence type="ECO:0000256" key="7">
    <source>
        <dbReference type="ARBA" id="ARBA00023002"/>
    </source>
</evidence>
<keyword evidence="9 12" id="KW-1015">Disulfide bond</keyword>
<evidence type="ECO:0000256" key="6">
    <source>
        <dbReference type="ARBA" id="ARBA00022989"/>
    </source>
</evidence>
<dbReference type="InterPro" id="IPR012187">
    <property type="entry name" value="Disulphide_bond_form_BdbC"/>
</dbReference>
<comment type="function">
    <text evidence="12">Required for disulfide bond formation in some proteins.</text>
</comment>
<feature type="transmembrane region" description="Helical" evidence="13">
    <location>
        <begin position="111"/>
        <end position="136"/>
    </location>
</feature>
<evidence type="ECO:0000313" key="14">
    <source>
        <dbReference type="EMBL" id="EOO23256.1"/>
    </source>
</evidence>
<dbReference type="EMBL" id="AHFB01000198">
    <property type="protein sequence ID" value="EOO23256.1"/>
    <property type="molecule type" value="Genomic_DNA"/>
</dbReference>
<reference evidence="14 15" key="1">
    <citation type="submission" date="2012-12" db="EMBL/GenBank/DDBJ databases">
        <title>The Genome Sequence of Bacillus cereus VD133.</title>
        <authorList>
            <consortium name="The Broad Institute Genome Sequencing Platform"/>
            <consortium name="The Broad Institute Genome Sequencing Center for Infectious Disease"/>
            <person name="Feldgarden M."/>
            <person name="Van der Auwera G.A."/>
            <person name="Mahillon J."/>
            <person name="Duprez V."/>
            <person name="Timmery S."/>
            <person name="Mattelet C."/>
            <person name="Dierick K."/>
            <person name="Sun M."/>
            <person name="Yu Z."/>
            <person name="Zhu L."/>
            <person name="Hu X."/>
            <person name="Shank E.B."/>
            <person name="Swiecicka I."/>
            <person name="Hansen B.M."/>
            <person name="Andrup L."/>
            <person name="Walker B."/>
            <person name="Young S.K."/>
            <person name="Zeng Q."/>
            <person name="Gargeya S."/>
            <person name="Fitzgerald M."/>
            <person name="Haas B."/>
            <person name="Abouelleil A."/>
            <person name="Alvarado L."/>
            <person name="Arachchi H.M."/>
            <person name="Berlin A.M."/>
            <person name="Chapman S.B."/>
            <person name="Dewar J."/>
            <person name="Goldberg J."/>
            <person name="Griggs A."/>
            <person name="Gujja S."/>
            <person name="Hansen M."/>
            <person name="Howarth C."/>
            <person name="Imamovic A."/>
            <person name="Larimer J."/>
            <person name="McCowan C."/>
            <person name="Murphy C."/>
            <person name="Neiman D."/>
            <person name="Pearson M."/>
            <person name="Priest M."/>
            <person name="Roberts A."/>
            <person name="Saif S."/>
            <person name="Shea T."/>
            <person name="Sisk P."/>
            <person name="Sykes S."/>
            <person name="Wortman J."/>
            <person name="Nusbaum C."/>
            <person name="Birren B."/>
        </authorList>
    </citation>
    <scope>NUCLEOTIDE SEQUENCE [LARGE SCALE GENOMIC DNA]</scope>
    <source>
        <strain evidence="14 15">VD133</strain>
    </source>
</reference>
<dbReference type="PANTHER" id="PTHR43469:SF1">
    <property type="entry name" value="SPBETA PROPHAGE-DERIVED DISULFIDE BOND FORMATION PROTEIN B"/>
    <property type="match status" value="1"/>
</dbReference>
<evidence type="ECO:0000256" key="3">
    <source>
        <dbReference type="ARBA" id="ARBA00022448"/>
    </source>
</evidence>
<evidence type="ECO:0000256" key="2">
    <source>
        <dbReference type="ARBA" id="ARBA00007602"/>
    </source>
</evidence>
<keyword evidence="12" id="KW-1003">Cell membrane</keyword>
<evidence type="ECO:0000256" key="8">
    <source>
        <dbReference type="ARBA" id="ARBA00023136"/>
    </source>
</evidence>
<dbReference type="Gene3D" id="1.20.1550.10">
    <property type="entry name" value="DsbB-like"/>
    <property type="match status" value="1"/>
</dbReference>
<dbReference type="GO" id="GO:0015035">
    <property type="term" value="F:protein-disulfide reductase activity"/>
    <property type="evidence" value="ECO:0007669"/>
    <property type="project" value="UniProtKB-UniRule"/>
</dbReference>
<dbReference type="RefSeq" id="WP_016111086.1">
    <property type="nucleotide sequence ID" value="NZ_KB976186.1"/>
</dbReference>
<proteinExistence type="inferred from homology"/>
<dbReference type="NCBIfam" id="NF002849">
    <property type="entry name" value="PRK03113.1"/>
    <property type="match status" value="1"/>
</dbReference>
<dbReference type="GO" id="GO:0006457">
    <property type="term" value="P:protein folding"/>
    <property type="evidence" value="ECO:0007669"/>
    <property type="project" value="InterPro"/>
</dbReference>
<evidence type="ECO:0000256" key="5">
    <source>
        <dbReference type="ARBA" id="ARBA00022982"/>
    </source>
</evidence>
<evidence type="ECO:0000256" key="4">
    <source>
        <dbReference type="ARBA" id="ARBA00022692"/>
    </source>
</evidence>
<comment type="caution">
    <text evidence="14">The sequence shown here is derived from an EMBL/GenBank/DDBJ whole genome shotgun (WGS) entry which is preliminary data.</text>
</comment>
<comment type="caution">
    <text evidence="12">Lacks conserved residue(s) required for the propagation of feature annotation.</text>
</comment>
<protein>
    <recommendedName>
        <fullName evidence="12">Probable disulfide formation protein</fullName>
    </recommendedName>
    <alternativeName>
        <fullName evidence="12">Disulfide oxidoreductase</fullName>
    </alternativeName>
    <alternativeName>
        <fullName evidence="12">Thiol-disulfide oxidoreductase</fullName>
    </alternativeName>
</protein>
<evidence type="ECO:0000256" key="12">
    <source>
        <dbReference type="HAMAP-Rule" id="MF_00287"/>
    </source>
</evidence>
<comment type="subcellular location">
    <subcellularLocation>
        <location evidence="12">Cell membrane</location>
        <topology evidence="12">Multi-pass membrane protein</topology>
    </subcellularLocation>
    <subcellularLocation>
        <location evidence="1">Membrane</location>
        <topology evidence="1">Multi-pass membrane protein</topology>
    </subcellularLocation>
</comment>
<dbReference type="InterPro" id="IPR023380">
    <property type="entry name" value="DsbB-like_sf"/>
</dbReference>
<keyword evidence="4 12" id="KW-0812">Transmembrane</keyword>
<organism evidence="14 15">
    <name type="scientific">Bacillus cereus VD133</name>
    <dbReference type="NCBI Taxonomy" id="1053233"/>
    <lineage>
        <taxon>Bacteria</taxon>
        <taxon>Bacillati</taxon>
        <taxon>Bacillota</taxon>
        <taxon>Bacilli</taxon>
        <taxon>Bacillales</taxon>
        <taxon>Bacillaceae</taxon>
        <taxon>Bacillus</taxon>
        <taxon>Bacillus cereus group</taxon>
    </lineage>
</organism>
<feature type="disulfide bond" description="Redox-active" evidence="12">
    <location>
        <begin position="37"/>
        <end position="40"/>
    </location>
</feature>
<dbReference type="PANTHER" id="PTHR43469">
    <property type="entry name" value="DISULFIDE FORMATION PROTEIN-RELATED"/>
    <property type="match status" value="1"/>
</dbReference>
<accession>A0A9W5PJ33</accession>
<evidence type="ECO:0000256" key="13">
    <source>
        <dbReference type="SAM" id="Phobius"/>
    </source>
</evidence>
<feature type="transmembrane region" description="Helical" evidence="13">
    <location>
        <begin position="41"/>
        <end position="59"/>
    </location>
</feature>
<keyword evidence="10 12" id="KW-0143">Chaperone</keyword>
<feature type="transmembrane region" description="Helical" evidence="13">
    <location>
        <begin position="66"/>
        <end position="86"/>
    </location>
</feature>
<dbReference type="AlphaFoldDB" id="A0A9W5PJ33"/>
<evidence type="ECO:0000256" key="1">
    <source>
        <dbReference type="ARBA" id="ARBA00004141"/>
    </source>
</evidence>
<keyword evidence="5 12" id="KW-0249">Electron transport</keyword>
<comment type="similarity">
    <text evidence="2 12">Belongs to the DsbB family. BdbC subfamily.</text>
</comment>
<dbReference type="Pfam" id="PF02600">
    <property type="entry name" value="DsbB"/>
    <property type="match status" value="1"/>
</dbReference>
<evidence type="ECO:0000313" key="15">
    <source>
        <dbReference type="Proteomes" id="UP000014018"/>
    </source>
</evidence>
<evidence type="ECO:0000256" key="11">
    <source>
        <dbReference type="ARBA" id="ARBA00023284"/>
    </source>
</evidence>
<keyword evidence="8 12" id="KW-0472">Membrane</keyword>
<feature type="transmembrane region" description="Helical" evidence="13">
    <location>
        <begin position="12"/>
        <end position="29"/>
    </location>
</feature>
<gene>
    <name evidence="12" type="primary">bdbC</name>
    <name evidence="14" type="ORF">IIU_07066</name>
</gene>
<keyword evidence="3 12" id="KW-0813">Transport</keyword>
<keyword evidence="7 12" id="KW-0560">Oxidoreductase</keyword>
<dbReference type="PIRSF" id="PIRSF036659">
    <property type="entry name" value="BdbC"/>
    <property type="match status" value="1"/>
</dbReference>
<evidence type="ECO:0000256" key="10">
    <source>
        <dbReference type="ARBA" id="ARBA00023186"/>
    </source>
</evidence>
<dbReference type="SUPFAM" id="SSF158442">
    <property type="entry name" value="DsbB-like"/>
    <property type="match status" value="1"/>
</dbReference>
<sequence>MKPNKQIENALFLTWVISLVAILGSLFFSEILHYEPCKLCWFQRIFMYPLIFITTILLIKKDFKQSFFILILSAIGGSISIYHYLIQKMELFSNNDDFCGRIPCSGEYINLLGFITIPFLALIAFTLIFFLNFWILHKQKRRNK</sequence>
<dbReference type="InterPro" id="IPR003752">
    <property type="entry name" value="DiS_bond_form_DsbB/BdbC"/>
</dbReference>
<dbReference type="Proteomes" id="UP000014018">
    <property type="component" value="Unassembled WGS sequence"/>
</dbReference>